<dbReference type="GO" id="GO:0031564">
    <property type="term" value="P:transcription antitermination"/>
    <property type="evidence" value="ECO:0007669"/>
    <property type="project" value="UniProtKB-UniRule"/>
</dbReference>
<dbReference type="CDD" id="cd04455">
    <property type="entry name" value="S1_NusA"/>
    <property type="match status" value="1"/>
</dbReference>
<reference evidence="9 10" key="1">
    <citation type="submission" date="2017-09" db="EMBL/GenBank/DDBJ databases">
        <title>Depth-based differentiation of microbial function through sediment-hosted aquifers and enrichment of novel symbionts in the deep terrestrial subsurface.</title>
        <authorList>
            <person name="Probst A.J."/>
            <person name="Ladd B."/>
            <person name="Jarett J.K."/>
            <person name="Geller-Mcgrath D.E."/>
            <person name="Sieber C.M."/>
            <person name="Emerson J.B."/>
            <person name="Anantharaman K."/>
            <person name="Thomas B.C."/>
            <person name="Malmstrom R."/>
            <person name="Stieglmeier M."/>
            <person name="Klingl A."/>
            <person name="Woyke T."/>
            <person name="Ryan C.M."/>
            <person name="Banfield J.F."/>
        </authorList>
    </citation>
    <scope>NUCLEOTIDE SEQUENCE [LARGE SCALE GENOMIC DNA]</scope>
    <source>
        <strain evidence="9">CG22_combo_CG10-13_8_21_14_all_38_20</strain>
    </source>
</reference>
<dbReference type="SMART" id="SM00316">
    <property type="entry name" value="S1"/>
    <property type="match status" value="1"/>
</dbReference>
<evidence type="ECO:0000256" key="3">
    <source>
        <dbReference type="ARBA" id="ARBA00022814"/>
    </source>
</evidence>
<dbReference type="InterPro" id="IPR015946">
    <property type="entry name" value="KH_dom-like_a/b"/>
</dbReference>
<evidence type="ECO:0000256" key="5">
    <source>
        <dbReference type="ARBA" id="ARBA00023015"/>
    </source>
</evidence>
<dbReference type="SUPFAM" id="SSF54814">
    <property type="entry name" value="Prokaryotic type KH domain (KH-domain type II)"/>
    <property type="match status" value="2"/>
</dbReference>
<dbReference type="InterPro" id="IPR036555">
    <property type="entry name" value="NusA_N_sf"/>
</dbReference>
<dbReference type="Pfam" id="PF26594">
    <property type="entry name" value="KH_NusA_2nd"/>
    <property type="match status" value="1"/>
</dbReference>
<dbReference type="InterPro" id="IPR012340">
    <property type="entry name" value="NA-bd_OB-fold"/>
</dbReference>
<keyword evidence="2 7" id="KW-0963">Cytoplasm</keyword>
<comment type="function">
    <text evidence="7">Participates in both transcription termination and antitermination.</text>
</comment>
<dbReference type="GO" id="GO:0005829">
    <property type="term" value="C:cytosol"/>
    <property type="evidence" value="ECO:0007669"/>
    <property type="project" value="TreeGrafter"/>
</dbReference>
<sequence length="349" mass="38237">MAIVRSEFALALNQVASERGIDPKVVLESIEQAILAAYHKDYGTDEPDLKDDENAENSEEFEETIKIKLDPVTGGAKLVQDGKDITPAGFGRIAAQTAKQVILQRVREAEKSSIMTDYQDKVGTVINGMVLRIDGPNVLIDIGRAQGIMPPREQIPSEDYSKNKRIAVYVKEIREGRRGNEIIVSRGDKSLVEGLFRNEVPEVAQGAVQIKATAREAGSRTKIAVFSDQQGVDPVGSCVGQKGVRVQAVINELGGEEKIDVIAWSDNIEQFIRQSLAPADELTVKINEEEKHALVLAPEDQLSLAIGRNGQNVRLAAQLVGYKIDIRDASGGDEKEKKQLKNDEVSEEK</sequence>
<feature type="domain" description="S1 motif" evidence="8">
    <location>
        <begin position="123"/>
        <end position="187"/>
    </location>
</feature>
<evidence type="ECO:0000313" key="10">
    <source>
        <dbReference type="Proteomes" id="UP000231246"/>
    </source>
</evidence>
<dbReference type="InterPro" id="IPR003029">
    <property type="entry name" value="S1_domain"/>
</dbReference>
<dbReference type="Gene3D" id="2.40.50.140">
    <property type="entry name" value="Nucleic acid-binding proteins"/>
    <property type="match status" value="1"/>
</dbReference>
<dbReference type="Gene3D" id="3.30.300.20">
    <property type="match status" value="2"/>
</dbReference>
<evidence type="ECO:0000313" key="9">
    <source>
        <dbReference type="EMBL" id="PIP61971.1"/>
    </source>
</evidence>
<dbReference type="GO" id="GO:0003723">
    <property type="term" value="F:RNA binding"/>
    <property type="evidence" value="ECO:0007669"/>
    <property type="project" value="UniProtKB-UniRule"/>
</dbReference>
<dbReference type="NCBIfam" id="TIGR01953">
    <property type="entry name" value="NusA"/>
    <property type="match status" value="1"/>
</dbReference>
<proteinExistence type="inferred from homology"/>
<organism evidence="9 10">
    <name type="scientific">Candidatus Roizmanbacteria bacterium CG22_combo_CG10-13_8_21_14_all_38_20</name>
    <dbReference type="NCBI Taxonomy" id="1974862"/>
    <lineage>
        <taxon>Bacteria</taxon>
        <taxon>Candidatus Roizmaniibacteriota</taxon>
    </lineage>
</organism>
<comment type="similarity">
    <text evidence="7">Belongs to the NusA family.</text>
</comment>
<accession>A0A2H0BWF6</accession>
<dbReference type="InterPro" id="IPR025249">
    <property type="entry name" value="TF_NusA_KH_1st"/>
</dbReference>
<evidence type="ECO:0000256" key="1">
    <source>
        <dbReference type="ARBA" id="ARBA00022472"/>
    </source>
</evidence>
<dbReference type="HAMAP" id="MF_00945_B">
    <property type="entry name" value="NusA_B"/>
    <property type="match status" value="1"/>
</dbReference>
<dbReference type="PROSITE" id="PS50084">
    <property type="entry name" value="KH_TYPE_1"/>
    <property type="match status" value="1"/>
</dbReference>
<dbReference type="Proteomes" id="UP000231246">
    <property type="component" value="Unassembled WGS sequence"/>
</dbReference>
<dbReference type="GO" id="GO:0006353">
    <property type="term" value="P:DNA-templated transcription termination"/>
    <property type="evidence" value="ECO:0007669"/>
    <property type="project" value="UniProtKB-UniRule"/>
</dbReference>
<dbReference type="CDD" id="cd22529">
    <property type="entry name" value="KH-II_NusA_rpt2"/>
    <property type="match status" value="1"/>
</dbReference>
<dbReference type="PANTHER" id="PTHR22648">
    <property type="entry name" value="TRANSCRIPTION TERMINATION FACTOR NUSA"/>
    <property type="match status" value="1"/>
</dbReference>
<comment type="subcellular location">
    <subcellularLocation>
        <location evidence="7">Cytoplasm</location>
    </subcellularLocation>
</comment>
<dbReference type="InterPro" id="IPR058582">
    <property type="entry name" value="KH_NusA_2nd"/>
</dbReference>
<evidence type="ECO:0000256" key="6">
    <source>
        <dbReference type="ARBA" id="ARBA00023163"/>
    </source>
</evidence>
<dbReference type="Gene3D" id="3.30.1480.10">
    <property type="entry name" value="NusA, N-terminal domain"/>
    <property type="match status" value="1"/>
</dbReference>
<evidence type="ECO:0000256" key="2">
    <source>
        <dbReference type="ARBA" id="ARBA00022490"/>
    </source>
</evidence>
<keyword evidence="3 7" id="KW-0889">Transcription antitermination</keyword>
<gene>
    <name evidence="7 9" type="primary">nusA</name>
    <name evidence="9" type="ORF">COW99_01060</name>
</gene>
<dbReference type="SUPFAM" id="SSF69705">
    <property type="entry name" value="Transcription factor NusA, N-terminal domain"/>
    <property type="match status" value="1"/>
</dbReference>
<dbReference type="SUPFAM" id="SSF50249">
    <property type="entry name" value="Nucleic acid-binding proteins"/>
    <property type="match status" value="1"/>
</dbReference>
<keyword evidence="4 7" id="KW-0694">RNA-binding</keyword>
<dbReference type="FunFam" id="3.30.300.20:FF:000005">
    <property type="entry name" value="Transcription termination/antitermination protein NusA"/>
    <property type="match status" value="1"/>
</dbReference>
<comment type="caution">
    <text evidence="9">The sequence shown here is derived from an EMBL/GenBank/DDBJ whole genome shotgun (WGS) entry which is preliminary data.</text>
</comment>
<evidence type="ECO:0000256" key="4">
    <source>
        <dbReference type="ARBA" id="ARBA00022884"/>
    </source>
</evidence>
<name>A0A2H0BWF6_9BACT</name>
<keyword evidence="5 7" id="KW-0805">Transcription regulation</keyword>
<dbReference type="InterPro" id="IPR030842">
    <property type="entry name" value="TF_NusA_bacterial"/>
</dbReference>
<dbReference type="PROSITE" id="PS50126">
    <property type="entry name" value="S1"/>
    <property type="match status" value="1"/>
</dbReference>
<protein>
    <recommendedName>
        <fullName evidence="7">Transcription termination/antitermination protein NusA</fullName>
    </recommendedName>
</protein>
<evidence type="ECO:0000259" key="8">
    <source>
        <dbReference type="PROSITE" id="PS50126"/>
    </source>
</evidence>
<dbReference type="InterPro" id="IPR009019">
    <property type="entry name" value="KH_sf_prok-type"/>
</dbReference>
<comment type="subunit">
    <text evidence="7">Monomer. Binds directly to the core enzyme of the DNA-dependent RNA polymerase and to nascent RNA.</text>
</comment>
<dbReference type="PANTHER" id="PTHR22648:SF0">
    <property type="entry name" value="TRANSCRIPTION TERMINATION_ANTITERMINATION PROTEIN NUSA"/>
    <property type="match status" value="1"/>
</dbReference>
<dbReference type="FunFam" id="3.30.300.20:FF:000002">
    <property type="entry name" value="Transcription termination/antitermination protein NusA"/>
    <property type="match status" value="1"/>
</dbReference>
<dbReference type="AlphaFoldDB" id="A0A2H0BWF6"/>
<dbReference type="InterPro" id="IPR010213">
    <property type="entry name" value="TF_NusA"/>
</dbReference>
<dbReference type="CDD" id="cd02134">
    <property type="entry name" value="KH-II_NusA_rpt1"/>
    <property type="match status" value="1"/>
</dbReference>
<dbReference type="EMBL" id="PCTA01000009">
    <property type="protein sequence ID" value="PIP61971.1"/>
    <property type="molecule type" value="Genomic_DNA"/>
</dbReference>
<dbReference type="Pfam" id="PF08529">
    <property type="entry name" value="NusA_N"/>
    <property type="match status" value="1"/>
</dbReference>
<keyword evidence="6 7" id="KW-0804">Transcription</keyword>
<dbReference type="Pfam" id="PF13184">
    <property type="entry name" value="KH_NusA_1st"/>
    <property type="match status" value="1"/>
</dbReference>
<dbReference type="InterPro" id="IPR013735">
    <property type="entry name" value="TF_NusA_N"/>
</dbReference>
<evidence type="ECO:0000256" key="7">
    <source>
        <dbReference type="HAMAP-Rule" id="MF_00945"/>
    </source>
</evidence>
<dbReference type="GO" id="GO:0003700">
    <property type="term" value="F:DNA-binding transcription factor activity"/>
    <property type="evidence" value="ECO:0007669"/>
    <property type="project" value="InterPro"/>
</dbReference>
<keyword evidence="1 7" id="KW-0806">Transcription termination</keyword>